<dbReference type="EMBL" id="GQ478086">
    <property type="protein sequence ID" value="ACZ64059.1"/>
    <property type="molecule type" value="Genomic_DNA"/>
</dbReference>
<dbReference type="RefSeq" id="YP_003347602.1">
    <property type="nucleotide sequence ID" value="NC_013648.1"/>
</dbReference>
<accession>D2IZT2</accession>
<reference evidence="1 2" key="1">
    <citation type="journal article" date="2010" name="J. Bacteriol.">
        <title>Comparative genomics and transduction potential of Enterococcus faecalis temperate bacteriophages.</title>
        <authorList>
            <person name="Yasmin A."/>
            <person name="Kenny J.G."/>
            <person name="Shankar J."/>
            <person name="Darby A.C."/>
            <person name="Hall N."/>
            <person name="Edwards C."/>
            <person name="Horsburgh M.J."/>
        </authorList>
    </citation>
    <scope>NUCLEOTIDE SEQUENCE</scope>
    <source>
        <strain evidence="1">PhiFL3A</strain>
    </source>
</reference>
<name>D2IZT2_9CAUD</name>
<keyword evidence="2" id="KW-1185">Reference proteome</keyword>
<dbReference type="Proteomes" id="UP000001263">
    <property type="component" value="Segment"/>
</dbReference>
<proteinExistence type="predicted"/>
<evidence type="ECO:0000313" key="1">
    <source>
        <dbReference type="EMBL" id="ACZ64059.1"/>
    </source>
</evidence>
<gene>
    <name evidence="1" type="primary">gp40</name>
</gene>
<organism evidence="1 2">
    <name type="scientific">Enterococcus phage phiFL3A</name>
    <dbReference type="NCBI Taxonomy" id="673837"/>
    <lineage>
        <taxon>Viruses</taxon>
        <taxon>Duplodnaviria</taxon>
        <taxon>Heunggongvirae</taxon>
        <taxon>Uroviricota</taxon>
        <taxon>Caudoviricetes</taxon>
        <taxon>Phifelvirus</taxon>
        <taxon>Phifelvirus FL3</taxon>
    </lineage>
</organism>
<dbReference type="KEGG" id="vg:8676508"/>
<protein>
    <submittedName>
        <fullName evidence="1">Terminase small subunit</fullName>
    </submittedName>
</protein>
<dbReference type="GeneID" id="8676508"/>
<evidence type="ECO:0000313" key="2">
    <source>
        <dbReference type="Proteomes" id="UP000001263"/>
    </source>
</evidence>
<sequence length="147" mass="17287">MAEIISDGEMATSYSRFAFGDKVLIESTNSQISNIKQVHQTKNENLIKYNDFAQRVMYSSNKLLLYFTDEEKYSRLINLINQLQVSLVEISDYSRINIEPFKEKEYYENIVQTEHELSEKISNILVDLRKETTVYLQGKWKIIDSVK</sequence>